<dbReference type="AlphaFoldDB" id="A0A9N9A932"/>
<evidence type="ECO:0000313" key="2">
    <source>
        <dbReference type="Proteomes" id="UP000789396"/>
    </source>
</evidence>
<name>A0A9N9A932_9GLOM</name>
<dbReference type="EMBL" id="CAJVPZ010003040">
    <property type="protein sequence ID" value="CAG8523550.1"/>
    <property type="molecule type" value="Genomic_DNA"/>
</dbReference>
<proteinExistence type="predicted"/>
<keyword evidence="2" id="KW-1185">Reference proteome</keyword>
<accession>A0A9N9A932</accession>
<evidence type="ECO:0000313" key="1">
    <source>
        <dbReference type="EMBL" id="CAG8523550.1"/>
    </source>
</evidence>
<dbReference type="OrthoDB" id="408373at2759"/>
<comment type="caution">
    <text evidence="1">The sequence shown here is derived from an EMBL/GenBank/DDBJ whole genome shotgun (WGS) entry which is preliminary data.</text>
</comment>
<gene>
    <name evidence="1" type="ORF">RFULGI_LOCUS3466</name>
</gene>
<reference evidence="1" key="1">
    <citation type="submission" date="2021-06" db="EMBL/GenBank/DDBJ databases">
        <authorList>
            <person name="Kallberg Y."/>
            <person name="Tangrot J."/>
            <person name="Rosling A."/>
        </authorList>
    </citation>
    <scope>NUCLEOTIDE SEQUENCE</scope>
    <source>
        <strain evidence="1">IN212</strain>
    </source>
</reference>
<sequence>MIQRFPILYITGDDDKYLHVDKHKEAFDELVADAPENAVTEYYVIERDFRISDQFSQKAWCLF</sequence>
<organism evidence="1 2">
    <name type="scientific">Racocetra fulgida</name>
    <dbReference type="NCBI Taxonomy" id="60492"/>
    <lineage>
        <taxon>Eukaryota</taxon>
        <taxon>Fungi</taxon>
        <taxon>Fungi incertae sedis</taxon>
        <taxon>Mucoromycota</taxon>
        <taxon>Glomeromycotina</taxon>
        <taxon>Glomeromycetes</taxon>
        <taxon>Diversisporales</taxon>
        <taxon>Gigasporaceae</taxon>
        <taxon>Racocetra</taxon>
    </lineage>
</organism>
<dbReference type="Proteomes" id="UP000789396">
    <property type="component" value="Unassembled WGS sequence"/>
</dbReference>
<protein>
    <submittedName>
        <fullName evidence="1">10143_t:CDS:1</fullName>
    </submittedName>
</protein>